<dbReference type="PANTHER" id="PTHR33463">
    <property type="entry name" value="NB-ARC DOMAIN-CONTAINING PROTEIN-RELATED"/>
    <property type="match status" value="1"/>
</dbReference>
<gene>
    <name evidence="9" type="ORF">TIFTF001_037360</name>
</gene>
<dbReference type="GO" id="GO:0006952">
    <property type="term" value="P:defense response"/>
    <property type="evidence" value="ECO:0007669"/>
    <property type="project" value="UniProtKB-KW"/>
</dbReference>
<sequence length="1395" mass="159674">MDFLVGITISVVAKVAEYTVNPVCRQLGYLFYYKSNIENLKAQIQQLGYERDRLQNRVDEARRNGEEIDAEVENWLSSADRIKEESENFLQSEDHAKTRCTSSGSFPNLVSRHQLSRKAKKTVHVVEILNVKKFERVSFLPPIDISIENKGYRVFESRVPIMREIIEALKDVNVRMIGMYGMGGIGKTMLANEVAEVAKKEKLFDKVAITTVSQNPDDERIQQEIAEQLGLQKFAEIKSKLVRANRLRQRLSHEKNILVILDDVWNELDLSAVGMDFPEDQKGCKILLTSRFLNALQDSMGVERIIEVRVLSDAEGIDLFKKNVGCSGENVDFQPLVKDIVKECAGLPIAITTVALALRNKRLSTWKDALLQLKRSDEEAKSFLLLSSLHEEDAEIEIKDLMIYGVGWGLFQKVYTLEEARNRVCSLVDKLKARCLLLQGDSHDRVKMHDVIRDVMISIASQDQRMHKFDEEFSTKKRHVDSTAVSLLVPQHHDKLPERLDCPQLELLFVFNRSQNYLQIPEKFFEEKRELKVVRLDRVDVGLLPASFCLLQNLQTLCLSRCRGSVAVIGELKGLKILDLSRSDIVELPKHIGQLIHLQSLNLEFCEYLEVIQPGVISSLVRLEELNMRGVPLKWEDEGVGGERTNASLIELKNLPQLTTLRLNIENSSILPKSLFSESLKRFELSIGETSDDGYIVELEFQYHNSLRLKLSGHNLLGEYGLEMIMKRSEVLYLYGFKGVNNVVYELSKEGFCQLKSFGFQDNDEIRFLVNATENQPCSVFQNLERLCLIKLMNLEMICNGKLTVESFGKLRSITVEQCDRLKNLFPSSIAIQFEKIEVVSCEMMKEIVSHGTDGDNHNSIDKMEFAQLRYLTLKYLPEFVQFFHSEMEVADTSSSDSPIPLFGRKVTFPRLEFLELSRMKFKDLWSDQLPTTLHLQNLTTLRVYDCNNLKHLLSVATARSLVHLQTLDIVGCEMMEEVLITEEHGEQRLEKISFPKLRYLQLGSLPKLEKFCIGDSVEFPALKLLGVQQCPRLKQFIFNPTSGEITSMAEQIFLTGKVMCPELKYLTMDDRQVINKIWHPQSSSVPFCTLRDLRMVYNDEKSVVFPFEFIQRFENLEVLCFEGLSVEEICKDIDVMHLPDGPFLRVKELQLQFLNSLRHLFENPENVKRGKAFQNTEALEVFECASLKRLVPCLDAFRNLKDLRVSGCHEMNNLLASSTVESLVLLTRISIANCEQMREIIASKQGETEDEILFSRLRILALHDLPSLESFYSGNAAIRFPLLEKLILSRCPEMQSFSRGIITTEKLNQIIAEVVNVDIFNRVGTEWHLDSIEYECVPRKQLWEGDINLTIEKILEDNAANERRDSSTELNSEEEVVDPLPGGDGTYPTSLHTP</sequence>
<evidence type="ECO:0000313" key="10">
    <source>
        <dbReference type="Proteomes" id="UP001187192"/>
    </source>
</evidence>
<name>A0AA88JCB6_FICCA</name>
<dbReference type="SUPFAM" id="SSF52058">
    <property type="entry name" value="L domain-like"/>
    <property type="match status" value="1"/>
</dbReference>
<dbReference type="FunFam" id="3.40.50.300:FF:001091">
    <property type="entry name" value="Probable disease resistance protein At1g61300"/>
    <property type="match status" value="1"/>
</dbReference>
<dbReference type="InterPro" id="IPR027417">
    <property type="entry name" value="P-loop_NTPase"/>
</dbReference>
<feature type="domain" description="NB-ARC" evidence="7">
    <location>
        <begin position="162"/>
        <end position="325"/>
    </location>
</feature>
<dbReference type="Gene3D" id="3.80.10.10">
    <property type="entry name" value="Ribonuclease Inhibitor"/>
    <property type="match status" value="3"/>
</dbReference>
<dbReference type="InterPro" id="IPR050905">
    <property type="entry name" value="Plant_NBS-LRR"/>
</dbReference>
<keyword evidence="10" id="KW-1185">Reference proteome</keyword>
<evidence type="ECO:0000256" key="4">
    <source>
        <dbReference type="ARBA" id="ARBA00022840"/>
    </source>
</evidence>
<evidence type="ECO:0000256" key="1">
    <source>
        <dbReference type="ARBA" id="ARBA00008894"/>
    </source>
</evidence>
<comment type="similarity">
    <text evidence="1">Belongs to the disease resistance NB-LRR family.</text>
</comment>
<dbReference type="SUPFAM" id="SSF52540">
    <property type="entry name" value="P-loop containing nucleoside triphosphate hydrolases"/>
    <property type="match status" value="1"/>
</dbReference>
<evidence type="ECO:0000256" key="3">
    <source>
        <dbReference type="ARBA" id="ARBA00022821"/>
    </source>
</evidence>
<feature type="domain" description="Disease resistance protein At4g27190-like leucine-rich repeats" evidence="8">
    <location>
        <begin position="1197"/>
        <end position="1297"/>
    </location>
</feature>
<keyword evidence="4" id="KW-0067">ATP-binding</keyword>
<feature type="domain" description="Disease resistance protein At4g27190-like leucine-rich repeats" evidence="8">
    <location>
        <begin position="912"/>
        <end position="1036"/>
    </location>
</feature>
<keyword evidence="5" id="KW-0175">Coiled coil</keyword>
<keyword evidence="3" id="KW-0611">Plant defense</keyword>
<dbReference type="SUPFAM" id="SSF52047">
    <property type="entry name" value="RNI-like"/>
    <property type="match status" value="1"/>
</dbReference>
<evidence type="ECO:0000313" key="9">
    <source>
        <dbReference type="EMBL" id="GMN68302.1"/>
    </source>
</evidence>
<evidence type="ECO:0000256" key="5">
    <source>
        <dbReference type="SAM" id="Coils"/>
    </source>
</evidence>
<dbReference type="Proteomes" id="UP001187192">
    <property type="component" value="Unassembled WGS sequence"/>
</dbReference>
<dbReference type="Pfam" id="PF00931">
    <property type="entry name" value="NB-ARC"/>
    <property type="match status" value="1"/>
</dbReference>
<reference evidence="9" key="1">
    <citation type="submission" date="2023-07" db="EMBL/GenBank/DDBJ databases">
        <title>draft genome sequence of fig (Ficus carica).</title>
        <authorList>
            <person name="Takahashi T."/>
            <person name="Nishimura K."/>
        </authorList>
    </citation>
    <scope>NUCLEOTIDE SEQUENCE</scope>
</reference>
<proteinExistence type="inferred from homology"/>
<comment type="caution">
    <text evidence="9">The sequence shown here is derived from an EMBL/GenBank/DDBJ whole genome shotgun (WGS) entry which is preliminary data.</text>
</comment>
<feature type="domain" description="Disease resistance protein At4g27190-like leucine-rich repeats" evidence="8">
    <location>
        <begin position="770"/>
        <end position="842"/>
    </location>
</feature>
<dbReference type="InterPro" id="IPR002182">
    <property type="entry name" value="NB-ARC"/>
</dbReference>
<feature type="coiled-coil region" evidence="5">
    <location>
        <begin position="37"/>
        <end position="71"/>
    </location>
</feature>
<organism evidence="9 10">
    <name type="scientific">Ficus carica</name>
    <name type="common">Common fig</name>
    <dbReference type="NCBI Taxonomy" id="3494"/>
    <lineage>
        <taxon>Eukaryota</taxon>
        <taxon>Viridiplantae</taxon>
        <taxon>Streptophyta</taxon>
        <taxon>Embryophyta</taxon>
        <taxon>Tracheophyta</taxon>
        <taxon>Spermatophyta</taxon>
        <taxon>Magnoliopsida</taxon>
        <taxon>eudicotyledons</taxon>
        <taxon>Gunneridae</taxon>
        <taxon>Pentapetalae</taxon>
        <taxon>rosids</taxon>
        <taxon>fabids</taxon>
        <taxon>Rosales</taxon>
        <taxon>Moraceae</taxon>
        <taxon>Ficeae</taxon>
        <taxon>Ficus</taxon>
    </lineage>
</organism>
<dbReference type="Pfam" id="PF23247">
    <property type="entry name" value="LRR_RPS2"/>
    <property type="match status" value="4"/>
</dbReference>
<feature type="region of interest" description="Disordered" evidence="6">
    <location>
        <begin position="1361"/>
        <end position="1395"/>
    </location>
</feature>
<accession>A0AA88JCB6</accession>
<evidence type="ECO:0000259" key="7">
    <source>
        <dbReference type="Pfam" id="PF00931"/>
    </source>
</evidence>
<evidence type="ECO:0000256" key="2">
    <source>
        <dbReference type="ARBA" id="ARBA00022741"/>
    </source>
</evidence>
<feature type="domain" description="Disease resistance protein At4g27190-like leucine-rich repeats" evidence="8">
    <location>
        <begin position="1065"/>
        <end position="1193"/>
    </location>
</feature>
<dbReference type="Gene3D" id="1.10.8.430">
    <property type="entry name" value="Helical domain of apoptotic protease-activating factors"/>
    <property type="match status" value="1"/>
</dbReference>
<keyword evidence="2" id="KW-0547">Nucleotide-binding</keyword>
<dbReference type="GO" id="GO:0005524">
    <property type="term" value="F:ATP binding"/>
    <property type="evidence" value="ECO:0007669"/>
    <property type="project" value="UniProtKB-KW"/>
</dbReference>
<evidence type="ECO:0008006" key="11">
    <source>
        <dbReference type="Google" id="ProtNLM"/>
    </source>
</evidence>
<dbReference type="InterPro" id="IPR057135">
    <property type="entry name" value="At4g27190-like_LRR"/>
</dbReference>
<evidence type="ECO:0000256" key="6">
    <source>
        <dbReference type="SAM" id="MobiDB-lite"/>
    </source>
</evidence>
<dbReference type="PANTHER" id="PTHR33463:SF198">
    <property type="entry name" value="RPP4C3"/>
    <property type="match status" value="1"/>
</dbReference>
<dbReference type="InterPro" id="IPR042197">
    <property type="entry name" value="Apaf_helical"/>
</dbReference>
<dbReference type="Gene3D" id="3.40.50.300">
    <property type="entry name" value="P-loop containing nucleotide triphosphate hydrolases"/>
    <property type="match status" value="1"/>
</dbReference>
<evidence type="ECO:0000259" key="8">
    <source>
        <dbReference type="Pfam" id="PF23247"/>
    </source>
</evidence>
<dbReference type="GO" id="GO:0043531">
    <property type="term" value="F:ADP binding"/>
    <property type="evidence" value="ECO:0007669"/>
    <property type="project" value="InterPro"/>
</dbReference>
<dbReference type="PRINTS" id="PR00364">
    <property type="entry name" value="DISEASERSIST"/>
</dbReference>
<dbReference type="InterPro" id="IPR032675">
    <property type="entry name" value="LRR_dom_sf"/>
</dbReference>
<dbReference type="EMBL" id="BTGU01000590">
    <property type="protein sequence ID" value="GMN68302.1"/>
    <property type="molecule type" value="Genomic_DNA"/>
</dbReference>
<protein>
    <recommendedName>
        <fullName evidence="11">AAA+ ATPase domain-containing protein</fullName>
    </recommendedName>
</protein>